<evidence type="ECO:0000256" key="2">
    <source>
        <dbReference type="SAM" id="Phobius"/>
    </source>
</evidence>
<dbReference type="KEGG" id="pcm:AY601_3060"/>
<protein>
    <submittedName>
        <fullName evidence="4">Glycosyl transferase family 2</fullName>
    </submittedName>
</protein>
<sequence length="404" mass="46708">MKKHPVLDFFINIWLHYRLKIRNLTLVKKTIVELTLLESCLLGALVFCFAVQLYFSLFIHLKLALIKVEELPAQASKPLSVIICARNEAENLTQYLPAVLQQNYPDFEVIVVNDRSWDQTREVLKGFVAQYKQLKVVTVAEGEKFIAGKKFAVTMGIKAASNEWLVFTDADCVPASENWLSGMQQPENDETAIVLGYSPYIRRRGLLNSLIRFETFFTAVNYLAFAIQGMPYMGVGRNMAYKKSLFFKNKGFAAHMHIPSGDDDLFVNAHATRHNTEIRLNRSTQVWSAPNTSFSAYLRQKKRHFGAGKFYKAKHKFILSVQIIFQFLFYALFIALLFFKPANYLAGGIFALSLIIRSFIYPRLLKRLNYPDLRWWFPFLDILLFIFLVFNGILSIFVKKVKWK</sequence>
<feature type="transmembrane region" description="Helical" evidence="2">
    <location>
        <begin position="376"/>
        <end position="398"/>
    </location>
</feature>
<keyword evidence="2" id="KW-1133">Transmembrane helix</keyword>
<proteinExistence type="inferred from homology"/>
<keyword evidence="5" id="KW-1185">Reference proteome</keyword>
<organism evidence="4 5">
    <name type="scientific">Pedobacter cryoconitis</name>
    <dbReference type="NCBI Taxonomy" id="188932"/>
    <lineage>
        <taxon>Bacteria</taxon>
        <taxon>Pseudomonadati</taxon>
        <taxon>Bacteroidota</taxon>
        <taxon>Sphingobacteriia</taxon>
        <taxon>Sphingobacteriales</taxon>
        <taxon>Sphingobacteriaceae</taxon>
        <taxon>Pedobacter</taxon>
    </lineage>
</organism>
<evidence type="ECO:0000313" key="4">
    <source>
        <dbReference type="EMBL" id="AMP99933.1"/>
    </source>
</evidence>
<accession>A0A127VF30</accession>
<keyword evidence="2" id="KW-0472">Membrane</keyword>
<dbReference type="PATRIC" id="fig|188932.3.peg.3190"/>
<dbReference type="GO" id="GO:0016740">
    <property type="term" value="F:transferase activity"/>
    <property type="evidence" value="ECO:0007669"/>
    <property type="project" value="UniProtKB-KW"/>
</dbReference>
<dbReference type="OrthoDB" id="9800276at2"/>
<gene>
    <name evidence="4" type="ORF">AY601_3060</name>
</gene>
<dbReference type="PANTHER" id="PTHR43630:SF2">
    <property type="entry name" value="GLYCOSYLTRANSFERASE"/>
    <property type="match status" value="1"/>
</dbReference>
<keyword evidence="4" id="KW-0808">Transferase</keyword>
<feature type="transmembrane region" description="Helical" evidence="2">
    <location>
        <begin position="41"/>
        <end position="61"/>
    </location>
</feature>
<name>A0A127VF30_9SPHI</name>
<dbReference type="EMBL" id="CP014504">
    <property type="protein sequence ID" value="AMP99933.1"/>
    <property type="molecule type" value="Genomic_DNA"/>
</dbReference>
<evidence type="ECO:0000313" key="5">
    <source>
        <dbReference type="Proteomes" id="UP000071561"/>
    </source>
</evidence>
<dbReference type="AlphaFoldDB" id="A0A127VF30"/>
<reference evidence="4 5" key="1">
    <citation type="submission" date="2016-03" db="EMBL/GenBank/DDBJ databases">
        <title>Complete genome sequence of Pedobacter cryoconitis PAMC 27485.</title>
        <authorList>
            <person name="Lee J."/>
            <person name="Kim O.-S."/>
        </authorList>
    </citation>
    <scope>NUCLEOTIDE SEQUENCE [LARGE SCALE GENOMIC DNA]</scope>
    <source>
        <strain evidence="4 5">PAMC 27485</strain>
    </source>
</reference>
<dbReference type="PANTHER" id="PTHR43630">
    <property type="entry name" value="POLY-BETA-1,6-N-ACETYL-D-GLUCOSAMINE SYNTHASE"/>
    <property type="match status" value="1"/>
</dbReference>
<dbReference type="RefSeq" id="WP_084359573.1">
    <property type="nucleotide sequence ID" value="NZ_CP014504.1"/>
</dbReference>
<dbReference type="SUPFAM" id="SSF53448">
    <property type="entry name" value="Nucleotide-diphospho-sugar transferases"/>
    <property type="match status" value="1"/>
</dbReference>
<feature type="domain" description="Glycosyltransferase 2-like" evidence="3">
    <location>
        <begin position="80"/>
        <end position="209"/>
    </location>
</feature>
<evidence type="ECO:0000259" key="3">
    <source>
        <dbReference type="Pfam" id="PF00535"/>
    </source>
</evidence>
<dbReference type="Gene3D" id="3.90.550.10">
    <property type="entry name" value="Spore Coat Polysaccharide Biosynthesis Protein SpsA, Chain A"/>
    <property type="match status" value="1"/>
</dbReference>
<evidence type="ECO:0000256" key="1">
    <source>
        <dbReference type="ARBA" id="ARBA00038494"/>
    </source>
</evidence>
<feature type="transmembrane region" description="Helical" evidence="2">
    <location>
        <begin position="317"/>
        <end position="338"/>
    </location>
</feature>
<dbReference type="InterPro" id="IPR029044">
    <property type="entry name" value="Nucleotide-diphossugar_trans"/>
</dbReference>
<keyword evidence="2" id="KW-0812">Transmembrane</keyword>
<feature type="transmembrane region" description="Helical" evidence="2">
    <location>
        <begin position="344"/>
        <end position="364"/>
    </location>
</feature>
<dbReference type="Proteomes" id="UP000071561">
    <property type="component" value="Chromosome"/>
</dbReference>
<dbReference type="InterPro" id="IPR001173">
    <property type="entry name" value="Glyco_trans_2-like"/>
</dbReference>
<dbReference type="Pfam" id="PF00535">
    <property type="entry name" value="Glycos_transf_2"/>
    <property type="match status" value="1"/>
</dbReference>
<comment type="similarity">
    <text evidence="1">Belongs to the glycosyltransferase 2 family. WaaE/KdtX subfamily.</text>
</comment>